<feature type="domain" description="3-hydroxyisobutyrate dehydrogenase-like NAD-binding" evidence="5">
    <location>
        <begin position="206"/>
        <end position="295"/>
    </location>
</feature>
<evidence type="ECO:0000313" key="6">
    <source>
        <dbReference type="EMBL" id="CAE0102853.1"/>
    </source>
</evidence>
<feature type="chain" id="PRO_5030901804" description="6-phosphogluconate dehydrogenase NADP-binding domain-containing protein" evidence="3">
    <location>
        <begin position="19"/>
        <end position="352"/>
    </location>
</feature>
<dbReference type="InterPro" id="IPR008927">
    <property type="entry name" value="6-PGluconate_DH-like_C_sf"/>
</dbReference>
<dbReference type="GO" id="GO:0051287">
    <property type="term" value="F:NAD binding"/>
    <property type="evidence" value="ECO:0007669"/>
    <property type="project" value="InterPro"/>
</dbReference>
<accession>A0A7S3AF54</accession>
<organism evidence="6">
    <name type="scientific">Haptolina ericina</name>
    <dbReference type="NCBI Taxonomy" id="156174"/>
    <lineage>
        <taxon>Eukaryota</taxon>
        <taxon>Haptista</taxon>
        <taxon>Haptophyta</taxon>
        <taxon>Prymnesiophyceae</taxon>
        <taxon>Prymnesiales</taxon>
        <taxon>Prymnesiaceae</taxon>
        <taxon>Haptolina</taxon>
    </lineage>
</organism>
<gene>
    <name evidence="6" type="ORF">HERI1096_LOCUS3511</name>
</gene>
<dbReference type="GO" id="GO:0050661">
    <property type="term" value="F:NADP binding"/>
    <property type="evidence" value="ECO:0007669"/>
    <property type="project" value="InterPro"/>
</dbReference>
<dbReference type="Pfam" id="PF14833">
    <property type="entry name" value="NAD_binding_11"/>
    <property type="match status" value="1"/>
</dbReference>
<dbReference type="InterPro" id="IPR013328">
    <property type="entry name" value="6PGD_dom2"/>
</dbReference>
<protein>
    <recommendedName>
        <fullName evidence="7">6-phosphogluconate dehydrogenase NADP-binding domain-containing protein</fullName>
    </recommendedName>
</protein>
<feature type="compositionally biased region" description="Acidic residues" evidence="2">
    <location>
        <begin position="303"/>
        <end position="317"/>
    </location>
</feature>
<proteinExistence type="inferred from homology"/>
<evidence type="ECO:0000256" key="1">
    <source>
        <dbReference type="ARBA" id="ARBA00007598"/>
    </source>
</evidence>
<feature type="signal peptide" evidence="3">
    <location>
        <begin position="1"/>
        <end position="18"/>
    </location>
</feature>
<feature type="region of interest" description="Disordered" evidence="2">
    <location>
        <begin position="290"/>
        <end position="320"/>
    </location>
</feature>
<dbReference type="AlphaFoldDB" id="A0A7S3AF54"/>
<dbReference type="InterPro" id="IPR006115">
    <property type="entry name" value="6PGDH_NADP-bd"/>
</dbReference>
<dbReference type="PANTHER" id="PTHR43580">
    <property type="entry name" value="OXIDOREDUCTASE GLYR1-RELATED"/>
    <property type="match status" value="1"/>
</dbReference>
<dbReference type="Pfam" id="PF03446">
    <property type="entry name" value="NAD_binding_2"/>
    <property type="match status" value="1"/>
</dbReference>
<evidence type="ECO:0000256" key="2">
    <source>
        <dbReference type="SAM" id="MobiDB-lite"/>
    </source>
</evidence>
<comment type="similarity">
    <text evidence="1">Belongs to the HIBADH-related family. NP60 subfamily.</text>
</comment>
<evidence type="ECO:0000259" key="5">
    <source>
        <dbReference type="Pfam" id="PF14833"/>
    </source>
</evidence>
<dbReference type="PANTHER" id="PTHR43580:SF2">
    <property type="entry name" value="CYTOKINE-LIKE NUCLEAR FACTOR N-PAC"/>
    <property type="match status" value="1"/>
</dbReference>
<dbReference type="EMBL" id="HBHX01006392">
    <property type="protein sequence ID" value="CAE0102853.1"/>
    <property type="molecule type" value="Transcribed_RNA"/>
</dbReference>
<dbReference type="SUPFAM" id="SSF51735">
    <property type="entry name" value="NAD(P)-binding Rossmann-fold domains"/>
    <property type="match status" value="1"/>
</dbReference>
<dbReference type="InterPro" id="IPR036291">
    <property type="entry name" value="NAD(P)-bd_dom_sf"/>
</dbReference>
<evidence type="ECO:0008006" key="7">
    <source>
        <dbReference type="Google" id="ProtNLM"/>
    </source>
</evidence>
<dbReference type="Gene3D" id="1.10.1040.10">
    <property type="entry name" value="N-(1-d-carboxylethyl)-l-norvaline Dehydrogenase, domain 2"/>
    <property type="match status" value="1"/>
</dbReference>
<keyword evidence="3" id="KW-0732">Signal</keyword>
<dbReference type="InterPro" id="IPR029154">
    <property type="entry name" value="HIBADH-like_NADP-bd"/>
</dbReference>
<reference evidence="6" key="1">
    <citation type="submission" date="2021-01" db="EMBL/GenBank/DDBJ databases">
        <authorList>
            <person name="Corre E."/>
            <person name="Pelletier E."/>
            <person name="Niang G."/>
            <person name="Scheremetjew M."/>
            <person name="Finn R."/>
            <person name="Kale V."/>
            <person name="Holt S."/>
            <person name="Cochrane G."/>
            <person name="Meng A."/>
            <person name="Brown T."/>
            <person name="Cohen L."/>
        </authorList>
    </citation>
    <scope>NUCLEOTIDE SEQUENCE</scope>
    <source>
        <strain evidence="6">CCMP281</strain>
    </source>
</reference>
<dbReference type="Gene3D" id="3.40.50.720">
    <property type="entry name" value="NAD(P)-binding Rossmann-like Domain"/>
    <property type="match status" value="1"/>
</dbReference>
<name>A0A7S3AF54_9EUKA</name>
<feature type="compositionally biased region" description="Basic and acidic residues" evidence="2">
    <location>
        <begin position="290"/>
        <end position="302"/>
    </location>
</feature>
<feature type="domain" description="6-phosphogluconate dehydrogenase NADP-binding" evidence="4">
    <location>
        <begin position="42"/>
        <end position="200"/>
    </location>
</feature>
<evidence type="ECO:0000256" key="3">
    <source>
        <dbReference type="SAM" id="SignalP"/>
    </source>
</evidence>
<evidence type="ECO:0000259" key="4">
    <source>
        <dbReference type="Pfam" id="PF03446"/>
    </source>
</evidence>
<dbReference type="SUPFAM" id="SSF48179">
    <property type="entry name" value="6-phosphogluconate dehydrogenase C-terminal domain-like"/>
    <property type="match status" value="1"/>
</dbReference>
<dbReference type="InterPro" id="IPR051265">
    <property type="entry name" value="HIBADH-related_NP60_sf"/>
</dbReference>
<sequence>MSCTFLLVVACLMEVASTLTVGCHRWPVQHRIVMEAKPPAALGFIGLGIMGNGMARQLRAAGFPLVVWTRNATVAAQLQSEDGATITVVESPQAVVEACERTFLMLPTPEVCHEAYHQDAGVLAGVCEGKQIVDCATLRVEDMEALSEAVRRRGGQFLEAPVSGSKGPAETGQLIFLTAGDRQVFEQAAAEWDAMGKASIFCGEVGKGTQLKLVVNMVMGTQLAALAEGVALGRRLGLEPKTLQEVLEMGAMSSPMVKLKGPQMGQSSYAPAFPLKYALKDMLFALEEARGEEADAEGRGGDANEESAEGGGVDEEDRSPLLPVSAAATALFEEAQERGMGDLDFAAVYEAL</sequence>